<dbReference type="InterPro" id="IPR013154">
    <property type="entry name" value="ADH-like_N"/>
</dbReference>
<dbReference type="SUPFAM" id="SSF51735">
    <property type="entry name" value="NAD(P)-binding Rossmann-fold domains"/>
    <property type="match status" value="1"/>
</dbReference>
<dbReference type="SMART" id="SM00829">
    <property type="entry name" value="PKS_ER"/>
    <property type="match status" value="1"/>
</dbReference>
<dbReference type="InterPro" id="IPR013149">
    <property type="entry name" value="ADH-like_C"/>
</dbReference>
<accession>A0ABS9THU5</accession>
<dbReference type="Pfam" id="PF00107">
    <property type="entry name" value="ADH_zinc_N"/>
    <property type="match status" value="1"/>
</dbReference>
<feature type="domain" description="Enoyl reductase (ER)" evidence="3">
    <location>
        <begin position="10"/>
        <end position="319"/>
    </location>
</feature>
<dbReference type="EMBL" id="JAKXMK010000017">
    <property type="protein sequence ID" value="MCH6168101.1"/>
    <property type="molecule type" value="Genomic_DNA"/>
</dbReference>
<dbReference type="RefSeq" id="WP_241038744.1">
    <property type="nucleotide sequence ID" value="NZ_BAAAJF010000001.1"/>
</dbReference>
<dbReference type="PANTHER" id="PTHR48106:SF18">
    <property type="entry name" value="QUINONE OXIDOREDUCTASE PIG3"/>
    <property type="match status" value="1"/>
</dbReference>
<keyword evidence="1" id="KW-0521">NADP</keyword>
<comment type="caution">
    <text evidence="4">The sequence shown here is derived from an EMBL/GenBank/DDBJ whole genome shotgun (WGS) entry which is preliminary data.</text>
</comment>
<evidence type="ECO:0000313" key="4">
    <source>
        <dbReference type="EMBL" id="MCH6168101.1"/>
    </source>
</evidence>
<keyword evidence="2" id="KW-0560">Oxidoreductase</keyword>
<name>A0ABS9THU5_9PSEU</name>
<protein>
    <submittedName>
        <fullName evidence="4">Zinc-binding dehydrogenase</fullName>
    </submittedName>
</protein>
<gene>
    <name evidence="4" type="ORF">MMF94_20630</name>
</gene>
<dbReference type="Gene3D" id="3.40.50.720">
    <property type="entry name" value="NAD(P)-binding Rossmann-like Domain"/>
    <property type="match status" value="1"/>
</dbReference>
<keyword evidence="5" id="KW-1185">Reference proteome</keyword>
<dbReference type="Gene3D" id="3.90.180.10">
    <property type="entry name" value="Medium-chain alcohol dehydrogenases, catalytic domain"/>
    <property type="match status" value="1"/>
</dbReference>
<dbReference type="InterPro" id="IPR020843">
    <property type="entry name" value="ER"/>
</dbReference>
<sequence length="321" mass="32784">MRAIVMHEHGGPEVLRLEDVPEPVPGAGQVLLRVEAAGVSYHETAMRAGTFPMSVPLPAVFGFEAAGTVEAVGEGTDPGLIGQRVVALDTSHGGTYAERVAVPASAITPIPEGLSSADAVTFAVQGSVALALCVAGQGQHEETVLVEVASGLIGGYVTQLMRAHGVRRIVATAGGAAKRDLALKAGADVVLDHTDPDWPDQVAEAAGGTVDLAFTSIGGATTARYLDAMTPGAGRILLYGLLAGPPDIAPIDLLARGLTLTGCSGTGWMERLTTGRSRALALAADGMLTPSVARTFALEDAAEAHRHIESRAARGKLVLAP</sequence>
<evidence type="ECO:0000313" key="5">
    <source>
        <dbReference type="Proteomes" id="UP001299970"/>
    </source>
</evidence>
<evidence type="ECO:0000256" key="2">
    <source>
        <dbReference type="ARBA" id="ARBA00023002"/>
    </source>
</evidence>
<dbReference type="InterPro" id="IPR011032">
    <property type="entry name" value="GroES-like_sf"/>
</dbReference>
<evidence type="ECO:0000259" key="3">
    <source>
        <dbReference type="SMART" id="SM00829"/>
    </source>
</evidence>
<dbReference type="Pfam" id="PF08240">
    <property type="entry name" value="ADH_N"/>
    <property type="match status" value="1"/>
</dbReference>
<reference evidence="4 5" key="1">
    <citation type="submission" date="2022-03" db="EMBL/GenBank/DDBJ databases">
        <title>Pseudonocardia alaer sp. nov., a novel actinomycete isolated from reed forest soil.</title>
        <authorList>
            <person name="Wang L."/>
        </authorList>
    </citation>
    <scope>NUCLEOTIDE SEQUENCE [LARGE SCALE GENOMIC DNA]</scope>
    <source>
        <strain evidence="4 5">Y-16303</strain>
    </source>
</reference>
<evidence type="ECO:0000256" key="1">
    <source>
        <dbReference type="ARBA" id="ARBA00022857"/>
    </source>
</evidence>
<organism evidence="4 5">
    <name type="scientific">Pseudonocardia alaniniphila</name>
    <dbReference type="NCBI Taxonomy" id="75291"/>
    <lineage>
        <taxon>Bacteria</taxon>
        <taxon>Bacillati</taxon>
        <taxon>Actinomycetota</taxon>
        <taxon>Actinomycetes</taxon>
        <taxon>Pseudonocardiales</taxon>
        <taxon>Pseudonocardiaceae</taxon>
        <taxon>Pseudonocardia</taxon>
    </lineage>
</organism>
<dbReference type="SUPFAM" id="SSF50129">
    <property type="entry name" value="GroES-like"/>
    <property type="match status" value="1"/>
</dbReference>
<proteinExistence type="predicted"/>
<dbReference type="PANTHER" id="PTHR48106">
    <property type="entry name" value="QUINONE OXIDOREDUCTASE PIG3-RELATED"/>
    <property type="match status" value="1"/>
</dbReference>
<dbReference type="Proteomes" id="UP001299970">
    <property type="component" value="Unassembled WGS sequence"/>
</dbReference>
<dbReference type="InterPro" id="IPR036291">
    <property type="entry name" value="NAD(P)-bd_dom_sf"/>
</dbReference>